<dbReference type="InterPro" id="IPR036397">
    <property type="entry name" value="RNaseH_sf"/>
</dbReference>
<evidence type="ECO:0000313" key="2">
    <source>
        <dbReference type="RefSeq" id="XP_019522160.1"/>
    </source>
</evidence>
<evidence type="ECO:0000313" key="1">
    <source>
        <dbReference type="Proteomes" id="UP000694851"/>
    </source>
</evidence>
<dbReference type="OrthoDB" id="10537345at2759"/>
<dbReference type="GO" id="GO:0003676">
    <property type="term" value="F:nucleic acid binding"/>
    <property type="evidence" value="ECO:0007669"/>
    <property type="project" value="InterPro"/>
</dbReference>
<dbReference type="InterPro" id="IPR012337">
    <property type="entry name" value="RNaseH-like_sf"/>
</dbReference>
<dbReference type="KEGG" id="hai:109395549"/>
<name>A0A8B7TBT2_HIPAR</name>
<protein>
    <submittedName>
        <fullName evidence="2">Uncharacterized protein LOC109395549</fullName>
    </submittedName>
</protein>
<dbReference type="GeneID" id="109395549"/>
<proteinExistence type="predicted"/>
<gene>
    <name evidence="2" type="primary">LOC109395549</name>
</gene>
<sequence>MDIQWLFHTLYNPHAAGTIERCNSLLKQGLQVLRHPLMMHDWASHLWEVLRTLNEKPRRGGPSPVEALLHGTAAPVQLQVNTSEVLLKPAYVRSGNILLPAPTCLKAGEQQQWTWPWCLWVNTIMDWVHTYAGMANVFDCCVCTEFPVSTAVGLLWCIHPATAEDWTWLRGWNPWYEAWDATWQYVLSCMRAQRNHTKQWLSHAIWDGWGWLMSESVELTQLIPVCLERQTSDRDVGWVPAALCQNITRVPEGQVWWNGQKQQGLAPTTFVPKGEFVGLWPVWMALPPCQVDRELYMGEAVPPS</sequence>
<dbReference type="Gene3D" id="3.30.420.10">
    <property type="entry name" value="Ribonuclease H-like superfamily/Ribonuclease H"/>
    <property type="match status" value="1"/>
</dbReference>
<dbReference type="SUPFAM" id="SSF53098">
    <property type="entry name" value="Ribonuclease H-like"/>
    <property type="match status" value="1"/>
</dbReference>
<accession>A0A8B7TBT2</accession>
<keyword evidence="1" id="KW-1185">Reference proteome</keyword>
<organism evidence="1 2">
    <name type="scientific">Hipposideros armiger</name>
    <name type="common">Great Himalayan leaf-nosed bat</name>
    <dbReference type="NCBI Taxonomy" id="186990"/>
    <lineage>
        <taxon>Eukaryota</taxon>
        <taxon>Metazoa</taxon>
        <taxon>Chordata</taxon>
        <taxon>Craniata</taxon>
        <taxon>Vertebrata</taxon>
        <taxon>Euteleostomi</taxon>
        <taxon>Mammalia</taxon>
        <taxon>Eutheria</taxon>
        <taxon>Laurasiatheria</taxon>
        <taxon>Chiroptera</taxon>
        <taxon>Yinpterochiroptera</taxon>
        <taxon>Rhinolophoidea</taxon>
        <taxon>Hipposideridae</taxon>
        <taxon>Hipposideros</taxon>
    </lineage>
</organism>
<dbReference type="Proteomes" id="UP000694851">
    <property type="component" value="Unplaced"/>
</dbReference>
<dbReference type="AlphaFoldDB" id="A0A8B7TBT2"/>
<dbReference type="RefSeq" id="XP_019522160.1">
    <property type="nucleotide sequence ID" value="XM_019666615.1"/>
</dbReference>
<reference evidence="2" key="1">
    <citation type="submission" date="2025-08" db="UniProtKB">
        <authorList>
            <consortium name="RefSeq"/>
        </authorList>
    </citation>
    <scope>IDENTIFICATION</scope>
    <source>
        <tissue evidence="2">Muscle</tissue>
    </source>
</reference>